<dbReference type="SUPFAM" id="SSF51735">
    <property type="entry name" value="NAD(P)-binding Rossmann-fold domains"/>
    <property type="match status" value="1"/>
</dbReference>
<organism evidence="6 7">
    <name type="scientific">Enterococcus faecium R496</name>
    <dbReference type="NCBI Taxonomy" id="1134836"/>
    <lineage>
        <taxon>Bacteria</taxon>
        <taxon>Bacillati</taxon>
        <taxon>Bacillota</taxon>
        <taxon>Bacilli</taxon>
        <taxon>Lactobacillales</taxon>
        <taxon>Enterococcaceae</taxon>
        <taxon>Enterococcus</taxon>
    </lineage>
</organism>
<reference evidence="6 7" key="1">
    <citation type="submission" date="2012-04" db="EMBL/GenBank/DDBJ databases">
        <authorList>
            <person name="Weinstock G."/>
            <person name="Sodergren E."/>
            <person name="Lobos E.A."/>
            <person name="Fulton L."/>
            <person name="Fulton R."/>
            <person name="Courtney L."/>
            <person name="Fronick C."/>
            <person name="O'Laughlin M."/>
            <person name="Godfrey J."/>
            <person name="Wilson R.M."/>
            <person name="Miner T."/>
            <person name="Farmer C."/>
            <person name="Delehaunty K."/>
            <person name="Cordes M."/>
            <person name="Minx P."/>
            <person name="Tomlinson C."/>
            <person name="Chen J."/>
            <person name="Wollam A."/>
            <person name="Pepin K.H."/>
            <person name="Bhonagiri V."/>
            <person name="Zhang X."/>
            <person name="Suruliraj S."/>
            <person name="Warren W."/>
            <person name="Mitreva M."/>
            <person name="Mardis E.R."/>
            <person name="Wilson R.K."/>
        </authorList>
    </citation>
    <scope>NUCLEOTIDE SEQUENCE [LARGE SCALE GENOMIC DNA]</scope>
    <source>
        <strain evidence="6 7">R496</strain>
    </source>
</reference>
<evidence type="ECO:0000256" key="1">
    <source>
        <dbReference type="ARBA" id="ARBA00006484"/>
    </source>
</evidence>
<dbReference type="PANTHER" id="PTHR43639:SF1">
    <property type="entry name" value="SHORT-CHAIN DEHYDROGENASE_REDUCTASE FAMILY PROTEIN"/>
    <property type="match status" value="1"/>
</dbReference>
<dbReference type="NCBIfam" id="NF005559">
    <property type="entry name" value="PRK07231.1"/>
    <property type="match status" value="1"/>
</dbReference>
<comment type="catalytic activity">
    <reaction evidence="5">
        <text>D-glucose + NAD(+) = D-glucono-1,5-lactone + NADH + H(+)</text>
        <dbReference type="Rhea" id="RHEA:14293"/>
        <dbReference type="ChEBI" id="CHEBI:4167"/>
        <dbReference type="ChEBI" id="CHEBI:15378"/>
        <dbReference type="ChEBI" id="CHEBI:16217"/>
        <dbReference type="ChEBI" id="CHEBI:57540"/>
        <dbReference type="ChEBI" id="CHEBI:57945"/>
        <dbReference type="EC" id="1.1.1.47"/>
    </reaction>
</comment>
<evidence type="ECO:0000313" key="6">
    <source>
        <dbReference type="EMBL" id="EJX52363.1"/>
    </source>
</evidence>
<gene>
    <name evidence="6" type="ORF">HMPREF1378_01699</name>
</gene>
<evidence type="ECO:0000256" key="2">
    <source>
        <dbReference type="ARBA" id="ARBA00023002"/>
    </source>
</evidence>
<keyword evidence="2" id="KW-0560">Oxidoreductase</keyword>
<protein>
    <recommendedName>
        <fullName evidence="3">glucose 1-dehydrogenase [NAD(P)(+)]</fullName>
        <ecNumber evidence="3">1.1.1.47</ecNumber>
    </recommendedName>
</protein>
<evidence type="ECO:0000313" key="7">
    <source>
        <dbReference type="Proteomes" id="UP000006402"/>
    </source>
</evidence>
<dbReference type="InterPro" id="IPR002347">
    <property type="entry name" value="SDR_fam"/>
</dbReference>
<comment type="caution">
    <text evidence="6">The sequence shown here is derived from an EMBL/GenBank/DDBJ whole genome shotgun (WGS) entry which is preliminary data.</text>
</comment>
<dbReference type="PRINTS" id="PR00081">
    <property type="entry name" value="GDHRDH"/>
</dbReference>
<dbReference type="NCBIfam" id="NF006493">
    <property type="entry name" value="PRK08936.1"/>
    <property type="match status" value="1"/>
</dbReference>
<dbReference type="EMBL" id="AMAH01000122">
    <property type="protein sequence ID" value="EJX52363.1"/>
    <property type="molecule type" value="Genomic_DNA"/>
</dbReference>
<evidence type="ECO:0000256" key="5">
    <source>
        <dbReference type="ARBA" id="ARBA00048831"/>
    </source>
</evidence>
<dbReference type="InterPro" id="IPR020904">
    <property type="entry name" value="Sc_DH/Rdtase_CS"/>
</dbReference>
<sequence>MYTHFKAEIKVIRNNRFRYEKGVGTMYKELENKVAVVTGGSKGIGTAIAQRFGKEKMNVVVNYNSDKEGAEKAVKAIEEAGGKAVSVQADVSSEEGIQRLLDTALENFGTLDVWVNNAGMENQHPTHELSLEDWERVLKVNLTGVFIGTKAALNYFTENNKKGNIINMSSVHEQIPWPTFAHYAASKGGVKLFTETVAMEYAPKGIRINSIGPGAIRTPINAAKFDDPEQKELLESMIPLGRVGEPKEIAATAAWLASDESSYVTGITLFADGGMTLYPSFQGGKG</sequence>
<name>A0AAV3GVG2_ENTFC</name>
<dbReference type="FunFam" id="3.40.50.720:FF:000248">
    <property type="entry name" value="Glucose 1-dehydrogenase"/>
    <property type="match status" value="1"/>
</dbReference>
<comment type="catalytic activity">
    <reaction evidence="4">
        <text>D-glucose + NADP(+) = D-glucono-1,5-lactone + NADPH + H(+)</text>
        <dbReference type="Rhea" id="RHEA:14405"/>
        <dbReference type="ChEBI" id="CHEBI:4167"/>
        <dbReference type="ChEBI" id="CHEBI:15378"/>
        <dbReference type="ChEBI" id="CHEBI:16217"/>
        <dbReference type="ChEBI" id="CHEBI:57783"/>
        <dbReference type="ChEBI" id="CHEBI:58349"/>
        <dbReference type="EC" id="1.1.1.47"/>
    </reaction>
</comment>
<evidence type="ECO:0000256" key="4">
    <source>
        <dbReference type="ARBA" id="ARBA00047555"/>
    </source>
</evidence>
<dbReference type="Proteomes" id="UP000006402">
    <property type="component" value="Unassembled WGS sequence"/>
</dbReference>
<dbReference type="AlphaFoldDB" id="A0AAV3GVG2"/>
<dbReference type="PANTHER" id="PTHR43639">
    <property type="entry name" value="OXIDOREDUCTASE, SHORT-CHAIN DEHYDROGENASE/REDUCTASE FAMILY (AFU_ORTHOLOGUE AFUA_5G02870)"/>
    <property type="match status" value="1"/>
</dbReference>
<dbReference type="EC" id="1.1.1.47" evidence="3"/>
<dbReference type="CDD" id="cd05358">
    <property type="entry name" value="GlcDH_SDR_c"/>
    <property type="match status" value="1"/>
</dbReference>
<dbReference type="GO" id="GO:0047936">
    <property type="term" value="F:glucose 1-dehydrogenase [NAD(P)+] activity"/>
    <property type="evidence" value="ECO:0007669"/>
    <property type="project" value="UniProtKB-EC"/>
</dbReference>
<dbReference type="Gene3D" id="3.40.50.720">
    <property type="entry name" value="NAD(P)-binding Rossmann-like Domain"/>
    <property type="match status" value="1"/>
</dbReference>
<dbReference type="NCBIfam" id="NF009466">
    <property type="entry name" value="PRK12826.1-2"/>
    <property type="match status" value="1"/>
</dbReference>
<dbReference type="PRINTS" id="PR00080">
    <property type="entry name" value="SDRFAMILY"/>
</dbReference>
<dbReference type="InterPro" id="IPR036291">
    <property type="entry name" value="NAD(P)-bd_dom_sf"/>
</dbReference>
<proteinExistence type="inferred from homology"/>
<dbReference type="Pfam" id="PF13561">
    <property type="entry name" value="adh_short_C2"/>
    <property type="match status" value="1"/>
</dbReference>
<dbReference type="PROSITE" id="PS00061">
    <property type="entry name" value="ADH_SHORT"/>
    <property type="match status" value="1"/>
</dbReference>
<evidence type="ECO:0000256" key="3">
    <source>
        <dbReference type="ARBA" id="ARBA00024389"/>
    </source>
</evidence>
<accession>A0AAV3GVG2</accession>
<comment type="similarity">
    <text evidence="1">Belongs to the short-chain dehydrogenases/reductases (SDR) family.</text>
</comment>